<dbReference type="PANTHER" id="PTHR14969">
    <property type="entry name" value="SPHINGOSINE-1-PHOSPHATE PHOSPHOHYDROLASE"/>
    <property type="match status" value="1"/>
</dbReference>
<feature type="signal peptide" evidence="2">
    <location>
        <begin position="1"/>
        <end position="33"/>
    </location>
</feature>
<accession>A0ABW2DJ81</accession>
<gene>
    <name evidence="4" type="ORF">ACFQHR_01610</name>
</gene>
<keyword evidence="2" id="KW-0732">Signal</keyword>
<reference evidence="5" key="1">
    <citation type="journal article" date="2019" name="Int. J. Syst. Evol. Microbiol.">
        <title>The Global Catalogue of Microorganisms (GCM) 10K type strain sequencing project: providing services to taxonomists for standard genome sequencing and annotation.</title>
        <authorList>
            <consortium name="The Broad Institute Genomics Platform"/>
            <consortium name="The Broad Institute Genome Sequencing Center for Infectious Disease"/>
            <person name="Wu L."/>
            <person name="Ma J."/>
        </authorList>
    </citation>
    <scope>NUCLEOTIDE SEQUENCE [LARGE SCALE GENOMIC DNA]</scope>
    <source>
        <strain evidence="5">CGMCC 4.7393</strain>
    </source>
</reference>
<feature type="domain" description="Phosphatidic acid phosphatase type 2/haloperoxidase" evidence="3">
    <location>
        <begin position="141"/>
        <end position="245"/>
    </location>
</feature>
<keyword evidence="1" id="KW-0472">Membrane</keyword>
<dbReference type="InterPro" id="IPR000326">
    <property type="entry name" value="PAP2/HPO"/>
</dbReference>
<keyword evidence="1" id="KW-0812">Transmembrane</keyword>
<name>A0ABW2DJ81_9BACT</name>
<feature type="chain" id="PRO_5045889593" evidence="2">
    <location>
        <begin position="34"/>
        <end position="282"/>
    </location>
</feature>
<evidence type="ECO:0000259" key="3">
    <source>
        <dbReference type="SMART" id="SM00014"/>
    </source>
</evidence>
<evidence type="ECO:0000313" key="5">
    <source>
        <dbReference type="Proteomes" id="UP001596405"/>
    </source>
</evidence>
<dbReference type="InterPro" id="IPR036938">
    <property type="entry name" value="PAP2/HPO_sf"/>
</dbReference>
<comment type="caution">
    <text evidence="4">The sequence shown here is derived from an EMBL/GenBank/DDBJ whole genome shotgun (WGS) entry which is preliminary data.</text>
</comment>
<dbReference type="CDD" id="cd03394">
    <property type="entry name" value="PAP2_like_5"/>
    <property type="match status" value="1"/>
</dbReference>
<organism evidence="4 5">
    <name type="scientific">Rufibacter roseus</name>
    <dbReference type="NCBI Taxonomy" id="1567108"/>
    <lineage>
        <taxon>Bacteria</taxon>
        <taxon>Pseudomonadati</taxon>
        <taxon>Bacteroidota</taxon>
        <taxon>Cytophagia</taxon>
        <taxon>Cytophagales</taxon>
        <taxon>Hymenobacteraceae</taxon>
        <taxon>Rufibacter</taxon>
    </lineage>
</organism>
<feature type="transmembrane region" description="Helical" evidence="1">
    <location>
        <begin position="144"/>
        <end position="161"/>
    </location>
</feature>
<evidence type="ECO:0000256" key="1">
    <source>
        <dbReference type="SAM" id="Phobius"/>
    </source>
</evidence>
<dbReference type="Gene3D" id="1.20.144.10">
    <property type="entry name" value="Phosphatidic acid phosphatase type 2/haloperoxidase"/>
    <property type="match status" value="1"/>
</dbReference>
<dbReference type="SUPFAM" id="SSF48317">
    <property type="entry name" value="Acid phosphatase/Vanadium-dependent haloperoxidase"/>
    <property type="match status" value="1"/>
</dbReference>
<dbReference type="RefSeq" id="WP_074988350.1">
    <property type="nucleotide sequence ID" value="NZ_JBHSYQ010000003.1"/>
</dbReference>
<dbReference type="PANTHER" id="PTHR14969:SF13">
    <property type="entry name" value="AT30094P"/>
    <property type="match status" value="1"/>
</dbReference>
<proteinExistence type="predicted"/>
<keyword evidence="5" id="KW-1185">Reference proteome</keyword>
<protein>
    <submittedName>
        <fullName evidence="4">Phosphatase PAP2 family protein</fullName>
    </submittedName>
</protein>
<keyword evidence="1" id="KW-1133">Transmembrane helix</keyword>
<feature type="transmembrane region" description="Helical" evidence="1">
    <location>
        <begin position="74"/>
        <end position="93"/>
    </location>
</feature>
<dbReference type="EMBL" id="JBHSYQ010000003">
    <property type="protein sequence ID" value="MFC6996296.1"/>
    <property type="molecule type" value="Genomic_DNA"/>
</dbReference>
<dbReference type="Pfam" id="PF01569">
    <property type="entry name" value="PAP2"/>
    <property type="match status" value="1"/>
</dbReference>
<sequence length="282" mass="31078">MTTLFTQTPLRQLRHLLLVPCLWFSFLPTTTFAQVTSTVPADTLQATEAVLDTTLTSTKPLNPDLRKGELRKRIIAPAIFVGLGLLMIDNPVYDRHDFRYDLRTKPFPNFKTDIDDYTIFLPAVGLTAFNILSSQNRHDVTRQIGLLAASGALASGILWPLKKVTAVPRPNEENAYSFPSGHTTYAFVVATMVSREFKGKSKWIGIASYTAAGTTGMMRVLNDAHWFSDVLAGAGVGILSTNLVYLAHDRWFRNKGLNTDTAIYPTILPNGSPGVGLVIHLN</sequence>
<evidence type="ECO:0000313" key="4">
    <source>
        <dbReference type="EMBL" id="MFC6996296.1"/>
    </source>
</evidence>
<evidence type="ECO:0000256" key="2">
    <source>
        <dbReference type="SAM" id="SignalP"/>
    </source>
</evidence>
<feature type="transmembrane region" description="Helical" evidence="1">
    <location>
        <begin position="226"/>
        <end position="247"/>
    </location>
</feature>
<dbReference type="SMART" id="SM00014">
    <property type="entry name" value="acidPPc"/>
    <property type="match status" value="1"/>
</dbReference>
<dbReference type="Proteomes" id="UP001596405">
    <property type="component" value="Unassembled WGS sequence"/>
</dbReference>